<gene>
    <name evidence="2" type="ORF">ILUMI_26320</name>
</gene>
<sequence length="427" mass="50138">MTESQLNEEELILTDDINKILAKKLKTTEFNIVSYKLEPFDEKIGLLGDHANLKVVVVNLSKKEEREFYFFVKFFPFVDVSAVFARETGAFAKEIFTNEILFSKIKNYGIEIIKQCVGECYLTEAERLLVFDDLTKQGYETLDKRKDFNFDMILIVLKSLAKLHASSLIYEEKRSEELGREYRLIEDYRNEFEETFYNDREGFINLQGVEASIKAIFTEIDLFKHPSKLKSGKDFKSVAEKCCYKIYEMVKPSNKYRNVISHGDLWSTNLLMKFNQHRTPVECKFVDFQMTRYAPPSHDVVSVLYLTTSREFRKQHMYELLGLYYTALESNLKLAGYDLKALIPFGDFLQNCEEQKAFALAQTATYFQLVLVESDALKEFYANPTLSRHTFFEDRSPLVLAYVNKDEYYRKKLEESIEDLKDYCERL</sequence>
<evidence type="ECO:0000313" key="3">
    <source>
        <dbReference type="Proteomes" id="UP000801492"/>
    </source>
</evidence>
<protein>
    <recommendedName>
        <fullName evidence="1">CHK kinase-like domain-containing protein</fullName>
    </recommendedName>
</protein>
<dbReference type="Gene3D" id="3.90.1200.10">
    <property type="match status" value="1"/>
</dbReference>
<dbReference type="Pfam" id="PF02958">
    <property type="entry name" value="EcKL"/>
    <property type="match status" value="1"/>
</dbReference>
<evidence type="ECO:0000259" key="1">
    <source>
        <dbReference type="SMART" id="SM00587"/>
    </source>
</evidence>
<reference evidence="2" key="1">
    <citation type="submission" date="2019-08" db="EMBL/GenBank/DDBJ databases">
        <title>The genome of the North American firefly Photinus pyralis.</title>
        <authorList>
            <consortium name="Photinus pyralis genome working group"/>
            <person name="Fallon T.R."/>
            <person name="Sander Lower S.E."/>
            <person name="Weng J.-K."/>
        </authorList>
    </citation>
    <scope>NUCLEOTIDE SEQUENCE</scope>
    <source>
        <strain evidence="2">TRF0915ILg1</strain>
        <tissue evidence="2">Whole body</tissue>
    </source>
</reference>
<dbReference type="EMBL" id="VTPC01091064">
    <property type="protein sequence ID" value="KAF2879863.1"/>
    <property type="molecule type" value="Genomic_DNA"/>
</dbReference>
<dbReference type="InterPro" id="IPR004119">
    <property type="entry name" value="EcKL"/>
</dbReference>
<dbReference type="InterPro" id="IPR015897">
    <property type="entry name" value="CHK_kinase-like"/>
</dbReference>
<dbReference type="PANTHER" id="PTHR11012">
    <property type="entry name" value="PROTEIN KINASE-LIKE DOMAIN-CONTAINING"/>
    <property type="match status" value="1"/>
</dbReference>
<dbReference type="OrthoDB" id="190089at2759"/>
<accession>A0A8K0C4F9</accession>
<evidence type="ECO:0000313" key="2">
    <source>
        <dbReference type="EMBL" id="KAF2879863.1"/>
    </source>
</evidence>
<keyword evidence="3" id="KW-1185">Reference proteome</keyword>
<feature type="domain" description="CHK kinase-like" evidence="1">
    <location>
        <begin position="129"/>
        <end position="334"/>
    </location>
</feature>
<dbReference type="AlphaFoldDB" id="A0A8K0C4F9"/>
<dbReference type="InterPro" id="IPR011009">
    <property type="entry name" value="Kinase-like_dom_sf"/>
</dbReference>
<comment type="caution">
    <text evidence="2">The sequence shown here is derived from an EMBL/GenBank/DDBJ whole genome shotgun (WGS) entry which is preliminary data.</text>
</comment>
<name>A0A8K0C4F9_IGNLU</name>
<dbReference type="SMART" id="SM00587">
    <property type="entry name" value="CHK"/>
    <property type="match status" value="1"/>
</dbReference>
<organism evidence="2 3">
    <name type="scientific">Ignelater luminosus</name>
    <name type="common">Cucubano</name>
    <name type="synonym">Pyrophorus luminosus</name>
    <dbReference type="NCBI Taxonomy" id="2038154"/>
    <lineage>
        <taxon>Eukaryota</taxon>
        <taxon>Metazoa</taxon>
        <taxon>Ecdysozoa</taxon>
        <taxon>Arthropoda</taxon>
        <taxon>Hexapoda</taxon>
        <taxon>Insecta</taxon>
        <taxon>Pterygota</taxon>
        <taxon>Neoptera</taxon>
        <taxon>Endopterygota</taxon>
        <taxon>Coleoptera</taxon>
        <taxon>Polyphaga</taxon>
        <taxon>Elateriformia</taxon>
        <taxon>Elateroidea</taxon>
        <taxon>Elateridae</taxon>
        <taxon>Agrypninae</taxon>
        <taxon>Pyrophorini</taxon>
        <taxon>Ignelater</taxon>
    </lineage>
</organism>
<dbReference type="Proteomes" id="UP000801492">
    <property type="component" value="Unassembled WGS sequence"/>
</dbReference>
<dbReference type="PANTHER" id="PTHR11012:SF48">
    <property type="entry name" value="CHK KINASE-LIKE DOMAIN-CONTAINING PROTEIN-RELATED"/>
    <property type="match status" value="1"/>
</dbReference>
<dbReference type="SUPFAM" id="SSF56112">
    <property type="entry name" value="Protein kinase-like (PK-like)"/>
    <property type="match status" value="1"/>
</dbReference>
<proteinExistence type="predicted"/>